<sequence length="114" mass="12970">MVLHQECSPRLRVTLAPPERNSTHRLSSRERNDENKIEEAPPALHGSVQHREHTDERGELTGGRWTPLPHHEMTDFSGSSTAKRKVLRPPKSLAKQRAPSLERGSVKGERNDRQ</sequence>
<proteinExistence type="predicted"/>
<name>A0A553RJB7_9TELE</name>
<evidence type="ECO:0000313" key="3">
    <source>
        <dbReference type="Proteomes" id="UP000316079"/>
    </source>
</evidence>
<evidence type="ECO:0000256" key="1">
    <source>
        <dbReference type="SAM" id="MobiDB-lite"/>
    </source>
</evidence>
<gene>
    <name evidence="2" type="ORF">DNTS_020292</name>
</gene>
<accession>A0A553RJB7</accession>
<keyword evidence="3" id="KW-1185">Reference proteome</keyword>
<protein>
    <submittedName>
        <fullName evidence="2">Uncharacterized protein</fullName>
    </submittedName>
</protein>
<organism evidence="2 3">
    <name type="scientific">Danionella cerebrum</name>
    <dbReference type="NCBI Taxonomy" id="2873325"/>
    <lineage>
        <taxon>Eukaryota</taxon>
        <taxon>Metazoa</taxon>
        <taxon>Chordata</taxon>
        <taxon>Craniata</taxon>
        <taxon>Vertebrata</taxon>
        <taxon>Euteleostomi</taxon>
        <taxon>Actinopterygii</taxon>
        <taxon>Neopterygii</taxon>
        <taxon>Teleostei</taxon>
        <taxon>Ostariophysi</taxon>
        <taxon>Cypriniformes</taxon>
        <taxon>Danionidae</taxon>
        <taxon>Danioninae</taxon>
        <taxon>Danionella</taxon>
    </lineage>
</organism>
<comment type="caution">
    <text evidence="2">The sequence shown here is derived from an EMBL/GenBank/DDBJ whole genome shotgun (WGS) entry which is preliminary data.</text>
</comment>
<feature type="compositionally biased region" description="Basic and acidic residues" evidence="1">
    <location>
        <begin position="27"/>
        <end position="39"/>
    </location>
</feature>
<dbReference type="AlphaFoldDB" id="A0A553RJB7"/>
<evidence type="ECO:0000313" key="2">
    <source>
        <dbReference type="EMBL" id="TRZ02276.1"/>
    </source>
</evidence>
<feature type="region of interest" description="Disordered" evidence="1">
    <location>
        <begin position="1"/>
        <end position="114"/>
    </location>
</feature>
<reference evidence="2 3" key="1">
    <citation type="journal article" date="2019" name="Sci. Data">
        <title>Hybrid genome assembly and annotation of Danionella translucida.</title>
        <authorList>
            <person name="Kadobianskyi M."/>
            <person name="Schulze L."/>
            <person name="Schuelke M."/>
            <person name="Judkewitz B."/>
        </authorList>
    </citation>
    <scope>NUCLEOTIDE SEQUENCE [LARGE SCALE GENOMIC DNA]</scope>
    <source>
        <strain evidence="2 3">Bolton</strain>
    </source>
</reference>
<feature type="compositionally biased region" description="Basic and acidic residues" evidence="1">
    <location>
        <begin position="104"/>
        <end position="114"/>
    </location>
</feature>
<dbReference type="EMBL" id="SRMA01023992">
    <property type="protein sequence ID" value="TRZ02276.1"/>
    <property type="molecule type" value="Genomic_DNA"/>
</dbReference>
<dbReference type="Proteomes" id="UP000316079">
    <property type="component" value="Unassembled WGS sequence"/>
</dbReference>
<feature type="compositionally biased region" description="Basic and acidic residues" evidence="1">
    <location>
        <begin position="49"/>
        <end position="59"/>
    </location>
</feature>